<name>A0A1S3JL53_LINAN</name>
<keyword evidence="11" id="KW-1185">Reference proteome</keyword>
<evidence type="ECO:0000256" key="3">
    <source>
        <dbReference type="ARBA" id="ARBA00022692"/>
    </source>
</evidence>
<protein>
    <submittedName>
        <fullName evidence="12">Tachykinin-like peptides receptor 99D isoform X1</fullName>
    </submittedName>
</protein>
<evidence type="ECO:0000256" key="6">
    <source>
        <dbReference type="ARBA" id="ARBA00023136"/>
    </source>
</evidence>
<dbReference type="RefSeq" id="XP_013411108.1">
    <property type="nucleotide sequence ID" value="XM_013555654.1"/>
</dbReference>
<feature type="transmembrane region" description="Helical" evidence="9">
    <location>
        <begin position="273"/>
        <end position="291"/>
    </location>
</feature>
<gene>
    <name evidence="12" type="primary">LOC106174221</name>
</gene>
<dbReference type="KEGG" id="lak:106174221"/>
<evidence type="ECO:0000256" key="8">
    <source>
        <dbReference type="ARBA" id="ARBA00023224"/>
    </source>
</evidence>
<keyword evidence="6 9" id="KW-0472">Membrane</keyword>
<reference evidence="12" key="1">
    <citation type="submission" date="2025-08" db="UniProtKB">
        <authorList>
            <consortium name="RefSeq"/>
        </authorList>
    </citation>
    <scope>IDENTIFICATION</scope>
    <source>
        <tissue evidence="12">Gonads</tissue>
    </source>
</reference>
<evidence type="ECO:0000256" key="9">
    <source>
        <dbReference type="SAM" id="Phobius"/>
    </source>
</evidence>
<feature type="transmembrane region" description="Helical" evidence="9">
    <location>
        <begin position="55"/>
        <end position="80"/>
    </location>
</feature>
<keyword evidence="5" id="KW-0297">G-protein coupled receptor</keyword>
<organism evidence="11 12">
    <name type="scientific">Lingula anatina</name>
    <name type="common">Brachiopod</name>
    <name type="synonym">Lingula unguis</name>
    <dbReference type="NCBI Taxonomy" id="7574"/>
    <lineage>
        <taxon>Eukaryota</taxon>
        <taxon>Metazoa</taxon>
        <taxon>Spiralia</taxon>
        <taxon>Lophotrochozoa</taxon>
        <taxon>Brachiopoda</taxon>
        <taxon>Linguliformea</taxon>
        <taxon>Lingulata</taxon>
        <taxon>Lingulida</taxon>
        <taxon>Linguloidea</taxon>
        <taxon>Lingulidae</taxon>
        <taxon>Lingula</taxon>
    </lineage>
</organism>
<evidence type="ECO:0000313" key="12">
    <source>
        <dbReference type="RefSeq" id="XP_013411108.1"/>
    </source>
</evidence>
<keyword evidence="3 9" id="KW-0812">Transmembrane</keyword>
<evidence type="ECO:0000256" key="7">
    <source>
        <dbReference type="ARBA" id="ARBA00023170"/>
    </source>
</evidence>
<keyword evidence="2" id="KW-1003">Cell membrane</keyword>
<dbReference type="PRINTS" id="PR00237">
    <property type="entry name" value="GPCRRHODOPSN"/>
</dbReference>
<dbReference type="Proteomes" id="UP000085678">
    <property type="component" value="Unplaced"/>
</dbReference>
<keyword evidence="4 9" id="KW-1133">Transmembrane helix</keyword>
<dbReference type="PRINTS" id="PR00244">
    <property type="entry name" value="NEUROKININR"/>
</dbReference>
<dbReference type="InParanoid" id="A0A1S3JL53"/>
<dbReference type="OrthoDB" id="5981855at2759"/>
<evidence type="ECO:0000256" key="4">
    <source>
        <dbReference type="ARBA" id="ARBA00022989"/>
    </source>
</evidence>
<sequence>MMLATRLNETVQNLSCVDTIYFVQNGSITFSQAMELTNIEKCINHFGDHPMWLQIAVVVSCLIMVTVAFLGNTVVIWLILTYRIMRTVTNYFLLNLAVADAMATVFNTMFNSIYFFYGNHWRFGNGYCTFTLFVAHCTVSVHVLTFVAIAVDRYIAIIHPLRPRLSKKIVLGVICGIWTLSSMVGIPAILVGGVARVTDALMPDGSAWYQCQMNWAPEKDLSYNIFLTSFEYFIPLMVLLVTYMRISARLWSGERIGENTPTLQDAIQAKRRVVKMLIVVVLLFAVCWLPYHVFFLLQFEHDHIFHYDGIQYIWLVVFWVAMSNTMFNPIVYVWMNKRFRCGFKSFFRWLPCVHYGRDEMKVLFNSQASYPCMTLSEDSANPPFLLMSRMRYSRNY</sequence>
<dbReference type="Pfam" id="PF00001">
    <property type="entry name" value="7tm_1"/>
    <property type="match status" value="1"/>
</dbReference>
<evidence type="ECO:0000259" key="10">
    <source>
        <dbReference type="PROSITE" id="PS50262"/>
    </source>
</evidence>
<comment type="subcellular location">
    <subcellularLocation>
        <location evidence="1">Cell membrane</location>
        <topology evidence="1">Multi-pass membrane protein</topology>
    </subcellularLocation>
</comment>
<dbReference type="InterPro" id="IPR000276">
    <property type="entry name" value="GPCR_Rhodpsn"/>
</dbReference>
<dbReference type="InterPro" id="IPR017452">
    <property type="entry name" value="GPCR_Rhodpsn_7TM"/>
</dbReference>
<dbReference type="GO" id="GO:0004995">
    <property type="term" value="F:tachykinin receptor activity"/>
    <property type="evidence" value="ECO:0007669"/>
    <property type="project" value="InterPro"/>
</dbReference>
<feature type="transmembrane region" description="Helical" evidence="9">
    <location>
        <begin position="129"/>
        <end position="149"/>
    </location>
</feature>
<dbReference type="GeneID" id="106174221"/>
<dbReference type="PANTHER" id="PTHR46925">
    <property type="entry name" value="G-PROTEIN COUPLED RECEPTOR TKR-1-RELATED"/>
    <property type="match status" value="1"/>
</dbReference>
<dbReference type="InterPro" id="IPR001681">
    <property type="entry name" value="Neurokn_rcpt"/>
</dbReference>
<dbReference type="SUPFAM" id="SSF81321">
    <property type="entry name" value="Family A G protein-coupled receptor-like"/>
    <property type="match status" value="1"/>
</dbReference>
<feature type="transmembrane region" description="Helical" evidence="9">
    <location>
        <begin position="311"/>
        <end position="335"/>
    </location>
</feature>
<dbReference type="PROSITE" id="PS50262">
    <property type="entry name" value="G_PROTEIN_RECEP_F1_2"/>
    <property type="match status" value="1"/>
</dbReference>
<dbReference type="AlphaFoldDB" id="A0A1S3JL53"/>
<keyword evidence="7" id="KW-0675">Receptor</keyword>
<dbReference type="PANTHER" id="PTHR46925:SF2">
    <property type="entry name" value="G-PROTEIN COUPLED RECEPTOR TKR-1-RELATED"/>
    <property type="match status" value="1"/>
</dbReference>
<dbReference type="STRING" id="7574.A0A1S3JL53"/>
<feature type="domain" description="G-protein coupled receptors family 1 profile" evidence="10">
    <location>
        <begin position="71"/>
        <end position="332"/>
    </location>
</feature>
<feature type="transmembrane region" description="Helical" evidence="9">
    <location>
        <begin position="169"/>
        <end position="195"/>
    </location>
</feature>
<feature type="transmembrane region" description="Helical" evidence="9">
    <location>
        <begin position="223"/>
        <end position="246"/>
    </location>
</feature>
<evidence type="ECO:0000256" key="1">
    <source>
        <dbReference type="ARBA" id="ARBA00004651"/>
    </source>
</evidence>
<evidence type="ECO:0000256" key="5">
    <source>
        <dbReference type="ARBA" id="ARBA00023040"/>
    </source>
</evidence>
<dbReference type="FunCoup" id="A0A1S3JL53">
    <property type="interactions" value="205"/>
</dbReference>
<keyword evidence="8" id="KW-0807">Transducer</keyword>
<evidence type="ECO:0000256" key="2">
    <source>
        <dbReference type="ARBA" id="ARBA00022475"/>
    </source>
</evidence>
<proteinExistence type="predicted"/>
<dbReference type="GO" id="GO:0005886">
    <property type="term" value="C:plasma membrane"/>
    <property type="evidence" value="ECO:0007669"/>
    <property type="project" value="UniProtKB-SubCell"/>
</dbReference>
<feature type="transmembrane region" description="Helical" evidence="9">
    <location>
        <begin position="92"/>
        <end position="117"/>
    </location>
</feature>
<accession>A0A1S3JL53</accession>
<evidence type="ECO:0000313" key="11">
    <source>
        <dbReference type="Proteomes" id="UP000085678"/>
    </source>
</evidence>
<dbReference type="Gene3D" id="1.20.1070.10">
    <property type="entry name" value="Rhodopsin 7-helix transmembrane proteins"/>
    <property type="match status" value="1"/>
</dbReference>